<reference evidence="1 2" key="1">
    <citation type="submission" date="2013-09" db="EMBL/GenBank/DDBJ databases">
        <title>Corchorus capsularis genome sequencing.</title>
        <authorList>
            <person name="Alam M."/>
            <person name="Haque M.S."/>
            <person name="Islam M.S."/>
            <person name="Emdad E.M."/>
            <person name="Islam M.M."/>
            <person name="Ahmed B."/>
            <person name="Halim A."/>
            <person name="Hossen Q.M.M."/>
            <person name="Hossain M.Z."/>
            <person name="Ahmed R."/>
            <person name="Khan M.M."/>
            <person name="Islam R."/>
            <person name="Rashid M.M."/>
            <person name="Khan S.A."/>
            <person name="Rahman M.S."/>
            <person name="Alam M."/>
        </authorList>
    </citation>
    <scope>NUCLEOTIDE SEQUENCE [LARGE SCALE GENOMIC DNA]</scope>
    <source>
        <strain evidence="2">cv. CVL-1</strain>
        <tissue evidence="1">Whole seedling</tissue>
    </source>
</reference>
<proteinExistence type="predicted"/>
<organism evidence="1 2">
    <name type="scientific">Corchorus capsularis</name>
    <name type="common">Jute</name>
    <dbReference type="NCBI Taxonomy" id="210143"/>
    <lineage>
        <taxon>Eukaryota</taxon>
        <taxon>Viridiplantae</taxon>
        <taxon>Streptophyta</taxon>
        <taxon>Embryophyta</taxon>
        <taxon>Tracheophyta</taxon>
        <taxon>Spermatophyta</taxon>
        <taxon>Magnoliopsida</taxon>
        <taxon>eudicotyledons</taxon>
        <taxon>Gunneridae</taxon>
        <taxon>Pentapetalae</taxon>
        <taxon>rosids</taxon>
        <taxon>malvids</taxon>
        <taxon>Malvales</taxon>
        <taxon>Malvaceae</taxon>
        <taxon>Grewioideae</taxon>
        <taxon>Apeibeae</taxon>
        <taxon>Corchorus</taxon>
    </lineage>
</organism>
<gene>
    <name evidence="1" type="ORF">CCACVL1_28550</name>
</gene>
<evidence type="ECO:0000313" key="1">
    <source>
        <dbReference type="EMBL" id="OMO53569.1"/>
    </source>
</evidence>
<comment type="caution">
    <text evidence="1">The sequence shown here is derived from an EMBL/GenBank/DDBJ whole genome shotgun (WGS) entry which is preliminary data.</text>
</comment>
<accession>A0A1R3G659</accession>
<dbReference type="AlphaFoldDB" id="A0A1R3G659"/>
<keyword evidence="2" id="KW-1185">Reference proteome</keyword>
<protein>
    <submittedName>
        <fullName evidence="1">Uncharacterized protein</fullName>
    </submittedName>
</protein>
<dbReference type="EMBL" id="AWWV01015164">
    <property type="protein sequence ID" value="OMO53569.1"/>
    <property type="molecule type" value="Genomic_DNA"/>
</dbReference>
<sequence length="19" mass="1895">MAGCKLCSPELIVCGASNV</sequence>
<name>A0A1R3G659_COCAP</name>
<dbReference type="Gramene" id="OMO53569">
    <property type="protein sequence ID" value="OMO53569"/>
    <property type="gene ID" value="CCACVL1_28550"/>
</dbReference>
<evidence type="ECO:0000313" key="2">
    <source>
        <dbReference type="Proteomes" id="UP000188268"/>
    </source>
</evidence>
<dbReference type="Proteomes" id="UP000188268">
    <property type="component" value="Unassembled WGS sequence"/>
</dbReference>